<protein>
    <submittedName>
        <fullName evidence="1">Uncharacterized protein</fullName>
    </submittedName>
</protein>
<reference evidence="1" key="1">
    <citation type="submission" date="2014-11" db="EMBL/GenBank/DDBJ databases">
        <authorList>
            <person name="Amaro Gonzalez C."/>
        </authorList>
    </citation>
    <scope>NUCLEOTIDE SEQUENCE</scope>
</reference>
<sequence length="47" mass="5814">MFQKEWLTVVKIRVINCSNDLDLKGRFTGRKKIQRIWRFYGKENPYH</sequence>
<dbReference type="AlphaFoldDB" id="A0A0E9WC60"/>
<organism evidence="1">
    <name type="scientific">Anguilla anguilla</name>
    <name type="common">European freshwater eel</name>
    <name type="synonym">Muraena anguilla</name>
    <dbReference type="NCBI Taxonomy" id="7936"/>
    <lineage>
        <taxon>Eukaryota</taxon>
        <taxon>Metazoa</taxon>
        <taxon>Chordata</taxon>
        <taxon>Craniata</taxon>
        <taxon>Vertebrata</taxon>
        <taxon>Euteleostomi</taxon>
        <taxon>Actinopterygii</taxon>
        <taxon>Neopterygii</taxon>
        <taxon>Teleostei</taxon>
        <taxon>Anguilliformes</taxon>
        <taxon>Anguillidae</taxon>
        <taxon>Anguilla</taxon>
    </lineage>
</organism>
<evidence type="ECO:0000313" key="1">
    <source>
        <dbReference type="EMBL" id="JAH87979.1"/>
    </source>
</evidence>
<name>A0A0E9WC60_ANGAN</name>
<dbReference type="EMBL" id="GBXM01020598">
    <property type="protein sequence ID" value="JAH87979.1"/>
    <property type="molecule type" value="Transcribed_RNA"/>
</dbReference>
<reference evidence="1" key="2">
    <citation type="journal article" date="2015" name="Fish Shellfish Immunol.">
        <title>Early steps in the European eel (Anguilla anguilla)-Vibrio vulnificus interaction in the gills: Role of the RtxA13 toxin.</title>
        <authorList>
            <person name="Callol A."/>
            <person name="Pajuelo D."/>
            <person name="Ebbesson L."/>
            <person name="Teles M."/>
            <person name="MacKenzie S."/>
            <person name="Amaro C."/>
        </authorList>
    </citation>
    <scope>NUCLEOTIDE SEQUENCE</scope>
</reference>
<accession>A0A0E9WC60</accession>
<proteinExistence type="predicted"/>